<dbReference type="EMBL" id="HBUF01057835">
    <property type="protein sequence ID" value="CAG6624669.1"/>
    <property type="molecule type" value="Transcribed_RNA"/>
</dbReference>
<organism evidence="2">
    <name type="scientific">Cacopsylla melanoneura</name>
    <dbReference type="NCBI Taxonomy" id="428564"/>
    <lineage>
        <taxon>Eukaryota</taxon>
        <taxon>Metazoa</taxon>
        <taxon>Ecdysozoa</taxon>
        <taxon>Arthropoda</taxon>
        <taxon>Hexapoda</taxon>
        <taxon>Insecta</taxon>
        <taxon>Pterygota</taxon>
        <taxon>Neoptera</taxon>
        <taxon>Paraneoptera</taxon>
        <taxon>Hemiptera</taxon>
        <taxon>Sternorrhyncha</taxon>
        <taxon>Psylloidea</taxon>
        <taxon>Psyllidae</taxon>
        <taxon>Psyllinae</taxon>
        <taxon>Cacopsylla</taxon>
    </lineage>
</organism>
<accession>A0A8D9AF59</accession>
<dbReference type="EMBL" id="HBUF01223699">
    <property type="protein sequence ID" value="CAG6670585.1"/>
    <property type="molecule type" value="Transcribed_RNA"/>
</dbReference>
<name>A0A8D9AF59_9HEMI</name>
<sequence length="331" mass="38046">MDSKQLSNCALQIALQTMKDRCQQLQLRLSNLEDENLKLRIEKRKNESSFHHDKEPRENVLGKLNEEIETLSQQKTQLTHHIFMVATENKQLWTKLSLLTEETNVPEQSINLVKENHLTNHLKEVDINLGKNPDLIEVPKSDLKDAASIKDFEFNLSMMSNNGDDSNNFEIMELAEELNQTKTHLRGVLSQFKTQHQTMKSTVQQLIRCKQDKENNPPLCSNCVHLKKQLRDKTYNVSKHSAFTPQHHTPTSDNGMYTHVMTSELDLLSPNESSVMESGSVCPMCKHVELEEDSFLQHVYSHFEESNEGDMCNTTGVNTLEHSTVFPQFNI</sequence>
<proteinExistence type="predicted"/>
<dbReference type="EMBL" id="HBUF01057836">
    <property type="protein sequence ID" value="CAG6624670.1"/>
    <property type="molecule type" value="Transcribed_RNA"/>
</dbReference>
<protein>
    <recommendedName>
        <fullName evidence="3">UBZ1-type domain-containing protein</fullName>
    </recommendedName>
</protein>
<keyword evidence="1" id="KW-0175">Coiled coil</keyword>
<feature type="coiled-coil region" evidence="1">
    <location>
        <begin position="15"/>
        <end position="81"/>
    </location>
</feature>
<reference evidence="2" key="1">
    <citation type="submission" date="2021-05" db="EMBL/GenBank/DDBJ databases">
        <authorList>
            <person name="Alioto T."/>
            <person name="Alioto T."/>
            <person name="Gomez Garrido J."/>
        </authorList>
    </citation>
    <scope>NUCLEOTIDE SEQUENCE</scope>
</reference>
<dbReference type="EMBL" id="HBUF01562219">
    <property type="protein sequence ID" value="CAG6762921.1"/>
    <property type="molecule type" value="Transcribed_RNA"/>
</dbReference>
<evidence type="ECO:0000256" key="1">
    <source>
        <dbReference type="SAM" id="Coils"/>
    </source>
</evidence>
<dbReference type="AlphaFoldDB" id="A0A8D9AF59"/>
<evidence type="ECO:0000313" key="2">
    <source>
        <dbReference type="EMBL" id="CAG6762921.1"/>
    </source>
</evidence>
<dbReference type="EMBL" id="HBUF01392811">
    <property type="protein sequence ID" value="CAG6734500.1"/>
    <property type="molecule type" value="Transcribed_RNA"/>
</dbReference>
<evidence type="ECO:0008006" key="3">
    <source>
        <dbReference type="Google" id="ProtNLM"/>
    </source>
</evidence>